<reference evidence="1 2" key="1">
    <citation type="submission" date="2015-09" db="EMBL/GenBank/DDBJ databases">
        <authorList>
            <consortium name="Swine Surveillance"/>
        </authorList>
    </citation>
    <scope>NUCLEOTIDE SEQUENCE [LARGE SCALE GENOMIC DNA]</scope>
    <source>
        <strain evidence="1 2">CECT 5294</strain>
    </source>
</reference>
<accession>A0A0N7LSW5</accession>
<dbReference type="AlphaFoldDB" id="A0A0N7LSW5"/>
<protein>
    <submittedName>
        <fullName evidence="1">Uncharacterized protein</fullName>
    </submittedName>
</protein>
<sequence length="153" mass="16188">MDGTKYDLTPDAWAMVAFNASAALVVPQVGARIWGQVAPEDEPPDNRGFALRGMRLIRGIAPFEALWLRADTAPTAVTVYQGNSMSGVVYFGKSPFRLRAQGPVEIEVPYVPQILDGGAPGTDYAGLAVIDCGGAAADPNLRTIDGRVQGETP</sequence>
<proteinExistence type="predicted"/>
<evidence type="ECO:0000313" key="2">
    <source>
        <dbReference type="Proteomes" id="UP000051298"/>
    </source>
</evidence>
<organism evidence="1 2">
    <name type="scientific">Thalassobacter stenotrophicus</name>
    <dbReference type="NCBI Taxonomy" id="266809"/>
    <lineage>
        <taxon>Bacteria</taxon>
        <taxon>Pseudomonadati</taxon>
        <taxon>Pseudomonadota</taxon>
        <taxon>Alphaproteobacteria</taxon>
        <taxon>Rhodobacterales</taxon>
        <taxon>Roseobacteraceae</taxon>
        <taxon>Thalassobacter</taxon>
    </lineage>
</organism>
<name>A0A0N7LSW5_9RHOB</name>
<evidence type="ECO:0000313" key="1">
    <source>
        <dbReference type="EMBL" id="CUH59034.1"/>
    </source>
</evidence>
<gene>
    <name evidence="1" type="ORF">THS5294_00315</name>
</gene>
<dbReference type="EMBL" id="CYRX01000008">
    <property type="protein sequence ID" value="CUH59034.1"/>
    <property type="molecule type" value="Genomic_DNA"/>
</dbReference>
<dbReference type="Proteomes" id="UP000051298">
    <property type="component" value="Unassembled WGS sequence"/>
</dbReference>
<dbReference type="RefSeq" id="WP_139278643.1">
    <property type="nucleotide sequence ID" value="NZ_CYRX01000008.1"/>
</dbReference>